<comment type="caution">
    <text evidence="1">The sequence shown here is derived from an EMBL/GenBank/DDBJ whole genome shotgun (WGS) entry which is preliminary data.</text>
</comment>
<dbReference type="AlphaFoldDB" id="X0UAP2"/>
<reference evidence="1" key="1">
    <citation type="journal article" date="2014" name="Front. Microbiol.">
        <title>High frequency of phylogenetically diverse reductive dehalogenase-homologous genes in deep subseafloor sedimentary metagenomes.</title>
        <authorList>
            <person name="Kawai M."/>
            <person name="Futagami T."/>
            <person name="Toyoda A."/>
            <person name="Takaki Y."/>
            <person name="Nishi S."/>
            <person name="Hori S."/>
            <person name="Arai W."/>
            <person name="Tsubouchi T."/>
            <person name="Morono Y."/>
            <person name="Uchiyama I."/>
            <person name="Ito T."/>
            <person name="Fujiyama A."/>
            <person name="Inagaki F."/>
            <person name="Takami H."/>
        </authorList>
    </citation>
    <scope>NUCLEOTIDE SEQUENCE</scope>
    <source>
        <strain evidence="1">Expedition CK06-06</strain>
    </source>
</reference>
<feature type="non-terminal residue" evidence="1">
    <location>
        <position position="157"/>
    </location>
</feature>
<name>X0UAP2_9ZZZZ</name>
<organism evidence="1">
    <name type="scientific">marine sediment metagenome</name>
    <dbReference type="NCBI Taxonomy" id="412755"/>
    <lineage>
        <taxon>unclassified sequences</taxon>
        <taxon>metagenomes</taxon>
        <taxon>ecological metagenomes</taxon>
    </lineage>
</organism>
<protein>
    <submittedName>
        <fullName evidence="1">Uncharacterized protein</fullName>
    </submittedName>
</protein>
<sequence>MKNLNHIVEDYIKHHRKNAEKELRWFAIQKSLKETVSLAALAQGPSRKRLSHQRRIPKSVLQKGKTKLLGNLSKMQNAKSFDNLHELIETIIGSIFGIGELMIYDTALRIGAKLKLEPTSVYLHAGTRSGAKKIGIYSSKKKVEIKYIPKPLRKLKA</sequence>
<dbReference type="EMBL" id="BARS01010796">
    <property type="protein sequence ID" value="GAF97427.1"/>
    <property type="molecule type" value="Genomic_DNA"/>
</dbReference>
<evidence type="ECO:0000313" key="1">
    <source>
        <dbReference type="EMBL" id="GAF97427.1"/>
    </source>
</evidence>
<accession>X0UAP2</accession>
<gene>
    <name evidence="1" type="ORF">S01H1_19876</name>
</gene>
<proteinExistence type="predicted"/>